<dbReference type="GO" id="GO:0007034">
    <property type="term" value="P:vacuolar transport"/>
    <property type="evidence" value="ECO:0007669"/>
    <property type="project" value="TreeGrafter"/>
</dbReference>
<proteinExistence type="predicted"/>
<protein>
    <submittedName>
        <fullName evidence="2">DUF1742-domain-containing protein</fullName>
    </submittedName>
</protein>
<organism evidence="2 3">
    <name type="scientific">Coleophoma crateriformis</name>
    <dbReference type="NCBI Taxonomy" id="565419"/>
    <lineage>
        <taxon>Eukaryota</taxon>
        <taxon>Fungi</taxon>
        <taxon>Dikarya</taxon>
        <taxon>Ascomycota</taxon>
        <taxon>Pezizomycotina</taxon>
        <taxon>Leotiomycetes</taxon>
        <taxon>Helotiales</taxon>
        <taxon>Dermateaceae</taxon>
        <taxon>Coleophoma</taxon>
    </lineage>
</organism>
<accession>A0A3D8SYS8</accession>
<dbReference type="EMBL" id="PDLN01000003">
    <property type="protein sequence ID" value="RDW91477.1"/>
    <property type="molecule type" value="Genomic_DNA"/>
</dbReference>
<evidence type="ECO:0000313" key="3">
    <source>
        <dbReference type="Proteomes" id="UP000256328"/>
    </source>
</evidence>
<name>A0A3D8SYS8_9HELO</name>
<sequence>MAAPFPNIYTHRKVADTASKACDICYKPSTSVLVTPENKAYKAFCTPVVDEAAIAARKKREMDAEIQRVKEEFEEKQRKKKEKDNAKEKEKEKEKDDSKDKDKKDGKDTEKQDDEKKNADAPATPDAEPRVFALQKAFYQQRLEKRRQIEIAKRNRERLQSPNLFPQVPKDLP</sequence>
<keyword evidence="3" id="KW-1185">Reference proteome</keyword>
<dbReference type="GO" id="GO:0005768">
    <property type="term" value="C:endosome"/>
    <property type="evidence" value="ECO:0007669"/>
    <property type="project" value="TreeGrafter"/>
</dbReference>
<dbReference type="OrthoDB" id="2158714at2759"/>
<reference evidence="2 3" key="1">
    <citation type="journal article" date="2018" name="IMA Fungus">
        <title>IMA Genome-F 9: Draft genome sequence of Annulohypoxylon stygium, Aspergillus mulundensis, Berkeleyomyces basicola (syn. Thielaviopsis basicola), Ceratocystis smalleyi, two Cercospora beticola strains, Coleophoma cylindrospora, Fusarium fracticaudum, Phialophora cf. hyalina, and Morchella septimelata.</title>
        <authorList>
            <person name="Wingfield B.D."/>
            <person name="Bills G.F."/>
            <person name="Dong Y."/>
            <person name="Huang W."/>
            <person name="Nel W.J."/>
            <person name="Swalarsk-Parry B.S."/>
            <person name="Vaghefi N."/>
            <person name="Wilken P.M."/>
            <person name="An Z."/>
            <person name="de Beer Z.W."/>
            <person name="De Vos L."/>
            <person name="Chen L."/>
            <person name="Duong T.A."/>
            <person name="Gao Y."/>
            <person name="Hammerbacher A."/>
            <person name="Kikkert J.R."/>
            <person name="Li Y."/>
            <person name="Li H."/>
            <person name="Li K."/>
            <person name="Li Q."/>
            <person name="Liu X."/>
            <person name="Ma X."/>
            <person name="Naidoo K."/>
            <person name="Pethybridge S.J."/>
            <person name="Sun J."/>
            <person name="Steenkamp E.T."/>
            <person name="van der Nest M.A."/>
            <person name="van Wyk S."/>
            <person name="Wingfield M.J."/>
            <person name="Xiong C."/>
            <person name="Yue Q."/>
            <person name="Zhang X."/>
        </authorList>
    </citation>
    <scope>NUCLEOTIDE SEQUENCE [LARGE SCALE GENOMIC DNA]</scope>
    <source>
        <strain evidence="2 3">BP5796</strain>
    </source>
</reference>
<dbReference type="InterPro" id="IPR013640">
    <property type="entry name" value="Vfa1"/>
</dbReference>
<feature type="region of interest" description="Disordered" evidence="1">
    <location>
        <begin position="71"/>
        <end position="135"/>
    </location>
</feature>
<evidence type="ECO:0000256" key="1">
    <source>
        <dbReference type="SAM" id="MobiDB-lite"/>
    </source>
</evidence>
<gene>
    <name evidence="2" type="ORF">BP5796_02642</name>
</gene>
<feature type="region of interest" description="Disordered" evidence="1">
    <location>
        <begin position="152"/>
        <end position="173"/>
    </location>
</feature>
<dbReference type="Pfam" id="PF08432">
    <property type="entry name" value="Vfa1"/>
    <property type="match status" value="1"/>
</dbReference>
<feature type="compositionally biased region" description="Basic and acidic residues" evidence="1">
    <location>
        <begin position="71"/>
        <end position="119"/>
    </location>
</feature>
<comment type="caution">
    <text evidence="2">The sequence shown here is derived from an EMBL/GenBank/DDBJ whole genome shotgun (WGS) entry which is preliminary data.</text>
</comment>
<dbReference type="PANTHER" id="PTHR28218">
    <property type="entry name" value="VPS4-ASSOCIATED PROTEIN 1"/>
    <property type="match status" value="1"/>
</dbReference>
<dbReference type="AlphaFoldDB" id="A0A3D8SYS8"/>
<dbReference type="PANTHER" id="PTHR28218:SF1">
    <property type="entry name" value="VPS4-ASSOCIATED PROTEIN 1"/>
    <property type="match status" value="1"/>
</dbReference>
<evidence type="ECO:0000313" key="2">
    <source>
        <dbReference type="EMBL" id="RDW91477.1"/>
    </source>
</evidence>
<dbReference type="Proteomes" id="UP000256328">
    <property type="component" value="Unassembled WGS sequence"/>
</dbReference>